<dbReference type="EMBL" id="VSSQ01000050">
    <property type="protein sequence ID" value="MPL70019.1"/>
    <property type="molecule type" value="Genomic_DNA"/>
</dbReference>
<organism evidence="2">
    <name type="scientific">bioreactor metagenome</name>
    <dbReference type="NCBI Taxonomy" id="1076179"/>
    <lineage>
        <taxon>unclassified sequences</taxon>
        <taxon>metagenomes</taxon>
        <taxon>ecological metagenomes</taxon>
    </lineage>
</organism>
<evidence type="ECO:0008006" key="3">
    <source>
        <dbReference type="Google" id="ProtNLM"/>
    </source>
</evidence>
<feature type="transmembrane region" description="Helical" evidence="1">
    <location>
        <begin position="133"/>
        <end position="155"/>
    </location>
</feature>
<evidence type="ECO:0000313" key="2">
    <source>
        <dbReference type="EMBL" id="MPL70019.1"/>
    </source>
</evidence>
<dbReference type="AlphaFoldDB" id="A0A644TTQ4"/>
<dbReference type="Pfam" id="PF04306">
    <property type="entry name" value="DUF456"/>
    <property type="match status" value="1"/>
</dbReference>
<sequence>MTLDIIFYVIGAICIIVGFLGCVLPILPGLPISYLGILLLHFTSMVDYSLAFLIGWAIVVIIVQILDYFVPIWGTKKFGGSKAGSWGSGIGLFLGMFLSPWGVILGPFVGAVIGELISGKEFSLALRAGFGSFIGFLVGTIMKLIVAVVLGFFFFKELFIAIF</sequence>
<keyword evidence="1" id="KW-0472">Membrane</keyword>
<feature type="transmembrane region" description="Helical" evidence="1">
    <location>
        <begin position="5"/>
        <end position="28"/>
    </location>
</feature>
<reference evidence="2" key="1">
    <citation type="submission" date="2019-08" db="EMBL/GenBank/DDBJ databases">
        <authorList>
            <person name="Kucharzyk K."/>
            <person name="Murdoch R.W."/>
            <person name="Higgins S."/>
            <person name="Loffler F."/>
        </authorList>
    </citation>
    <scope>NUCLEOTIDE SEQUENCE</scope>
</reference>
<gene>
    <name evidence="2" type="ORF">SDC9_15770</name>
</gene>
<feature type="transmembrane region" description="Helical" evidence="1">
    <location>
        <begin position="90"/>
        <end position="113"/>
    </location>
</feature>
<proteinExistence type="predicted"/>
<comment type="caution">
    <text evidence="2">The sequence shown here is derived from an EMBL/GenBank/DDBJ whole genome shotgun (WGS) entry which is preliminary data.</text>
</comment>
<name>A0A644TTQ4_9ZZZZ</name>
<keyword evidence="1" id="KW-0812">Transmembrane</keyword>
<evidence type="ECO:0000256" key="1">
    <source>
        <dbReference type="SAM" id="Phobius"/>
    </source>
</evidence>
<accession>A0A644TTQ4</accession>
<dbReference type="PANTHER" id="PTHR39165">
    <property type="entry name" value="IG HYPOTHETICAL 17883"/>
    <property type="match status" value="1"/>
</dbReference>
<dbReference type="InterPro" id="IPR007403">
    <property type="entry name" value="DUF456"/>
</dbReference>
<protein>
    <recommendedName>
        <fullName evidence="3">DUF456 domain-containing protein</fullName>
    </recommendedName>
</protein>
<keyword evidence="1" id="KW-1133">Transmembrane helix</keyword>
<feature type="transmembrane region" description="Helical" evidence="1">
    <location>
        <begin position="48"/>
        <end position="70"/>
    </location>
</feature>
<dbReference type="PANTHER" id="PTHR39165:SF1">
    <property type="entry name" value="DUF456 DOMAIN-CONTAINING PROTEIN"/>
    <property type="match status" value="1"/>
</dbReference>